<feature type="region of interest" description="Disordered" evidence="1">
    <location>
        <begin position="112"/>
        <end position="169"/>
    </location>
</feature>
<feature type="compositionally biased region" description="Low complexity" evidence="1">
    <location>
        <begin position="137"/>
        <end position="155"/>
    </location>
</feature>
<dbReference type="EMBL" id="CAJVQB010000509">
    <property type="protein sequence ID" value="CAG8493102.1"/>
    <property type="molecule type" value="Genomic_DNA"/>
</dbReference>
<dbReference type="Proteomes" id="UP000789901">
    <property type="component" value="Unassembled WGS sequence"/>
</dbReference>
<accession>A0ABM8W0F4</accession>
<comment type="caution">
    <text evidence="2">The sequence shown here is derived from an EMBL/GenBank/DDBJ whole genome shotgun (WGS) entry which is preliminary data.</text>
</comment>
<reference evidence="2 3" key="1">
    <citation type="submission" date="2021-06" db="EMBL/GenBank/DDBJ databases">
        <authorList>
            <person name="Kallberg Y."/>
            <person name="Tangrot J."/>
            <person name="Rosling A."/>
        </authorList>
    </citation>
    <scope>NUCLEOTIDE SEQUENCE [LARGE SCALE GENOMIC DNA]</scope>
    <source>
        <strain evidence="2 3">120-4 pot B 10/14</strain>
    </source>
</reference>
<protein>
    <submittedName>
        <fullName evidence="2">40823_t:CDS:1</fullName>
    </submittedName>
</protein>
<name>A0ABM8W0F4_GIGMA</name>
<organism evidence="2 3">
    <name type="scientific">Gigaspora margarita</name>
    <dbReference type="NCBI Taxonomy" id="4874"/>
    <lineage>
        <taxon>Eukaryota</taxon>
        <taxon>Fungi</taxon>
        <taxon>Fungi incertae sedis</taxon>
        <taxon>Mucoromycota</taxon>
        <taxon>Glomeromycotina</taxon>
        <taxon>Glomeromycetes</taxon>
        <taxon>Diversisporales</taxon>
        <taxon>Gigasporaceae</taxon>
        <taxon>Gigaspora</taxon>
    </lineage>
</organism>
<feature type="compositionally biased region" description="Low complexity" evidence="1">
    <location>
        <begin position="18"/>
        <end position="42"/>
    </location>
</feature>
<sequence>MASNSNTSINNTPALIDNTSAPHNNTTNNNTHDNTSNINNNPLSDNTTSNTNLLPDNISNNNLSPPYPAVLIDNNQYISNTPQQSFNIIDDYDSDLLVRSIVSVQNIFANMSSKGNKGKSKQNQLKQNPPHQSTTNPSRQTTPPRQFTPPHQFTPNPSHQSTPNLPPIAIGPYHRCHVIQKVKDLDPVLDPGHIIDHDLMIDNYPHPISIKHAINDHPYPIKHAINNFDNSGPNHNSAEEIMNSEIVGRPAAETVRQSLPELEPEPDSVSGGCI</sequence>
<gene>
    <name evidence="2" type="ORF">GMARGA_LOCUS1820</name>
</gene>
<feature type="compositionally biased region" description="Polar residues" evidence="1">
    <location>
        <begin position="1"/>
        <end position="13"/>
    </location>
</feature>
<evidence type="ECO:0000313" key="2">
    <source>
        <dbReference type="EMBL" id="CAG8493102.1"/>
    </source>
</evidence>
<feature type="compositionally biased region" description="Polar residues" evidence="1">
    <location>
        <begin position="43"/>
        <end position="61"/>
    </location>
</feature>
<proteinExistence type="predicted"/>
<keyword evidence="3" id="KW-1185">Reference proteome</keyword>
<evidence type="ECO:0000256" key="1">
    <source>
        <dbReference type="SAM" id="MobiDB-lite"/>
    </source>
</evidence>
<feature type="region of interest" description="Disordered" evidence="1">
    <location>
        <begin position="1"/>
        <end position="61"/>
    </location>
</feature>
<evidence type="ECO:0000313" key="3">
    <source>
        <dbReference type="Proteomes" id="UP000789901"/>
    </source>
</evidence>